<keyword evidence="5" id="KW-1185">Reference proteome</keyword>
<feature type="compositionally biased region" description="Acidic residues" evidence="1">
    <location>
        <begin position="340"/>
        <end position="395"/>
    </location>
</feature>
<dbReference type="HOGENOM" id="CLU_049014_0_0_11"/>
<evidence type="ECO:0000259" key="3">
    <source>
        <dbReference type="Pfam" id="PF08237"/>
    </source>
</evidence>
<organism evidence="4 5">
    <name type="scientific">Mycolicibacterium vanbaalenii (strain DSM 7251 / JCM 13017 / BCRC 16820 / KCTC 9966 / NRRL B-24157 / PYR-1)</name>
    <name type="common">Mycobacterium vanbaalenii</name>
    <dbReference type="NCBI Taxonomy" id="350058"/>
    <lineage>
        <taxon>Bacteria</taxon>
        <taxon>Bacillati</taxon>
        <taxon>Actinomycetota</taxon>
        <taxon>Actinomycetes</taxon>
        <taxon>Mycobacteriales</taxon>
        <taxon>Mycobacteriaceae</taxon>
        <taxon>Mycolicibacterium</taxon>
    </lineage>
</organism>
<proteinExistence type="predicted"/>
<keyword evidence="2" id="KW-0732">Signal</keyword>
<dbReference type="eggNOG" id="COG5651">
    <property type="taxonomic scope" value="Bacteria"/>
</dbReference>
<dbReference type="InterPro" id="IPR029058">
    <property type="entry name" value="AB_hydrolase_fold"/>
</dbReference>
<dbReference type="AlphaFoldDB" id="A1T9Q5"/>
<dbReference type="Gene3D" id="3.40.50.1820">
    <property type="entry name" value="alpha/beta hydrolase"/>
    <property type="match status" value="1"/>
</dbReference>
<dbReference type="Pfam" id="PF08237">
    <property type="entry name" value="PE-PPE"/>
    <property type="match status" value="1"/>
</dbReference>
<dbReference type="InterPro" id="IPR013228">
    <property type="entry name" value="PE-PPE_C"/>
</dbReference>
<feature type="chain" id="PRO_5039702949" evidence="2">
    <location>
        <begin position="23"/>
        <end position="413"/>
    </location>
</feature>
<dbReference type="ESTHER" id="mycvp-a1t9q5">
    <property type="family name" value="PE-PPE"/>
</dbReference>
<sequence>MRKGLRKAGVACGTAFASVAIALSTATPGLATPSGLVVGGLATPTMHDLVMAQILKDELHGMERVSIYWPAEAKPYSGDTYTLGESIAIGITNLNTEIDTAIGKLAPGEQVKIVGLSAGSLVVTEVLRLLAADPDAPAADQLTFIVVADSSRQKLIDKARYNSRYDYTYQPPPETKYDVKEVTGEYDGMADFPDRWWNFVAVANAMAGGIFVHIPMMFADLKDEYITEIDVNELGGTTTKYLIPTAKLPLVQLLPFLAPMEAELKEMVDRGYSRNDIVETSALRTLTAAVEETDDAAEVTAPAEESVEVDDADLKTEAKGDDGEDLGAVGEDADTGSSTGDDEAEVIDEADEVDEPDAIDEAVEDADEADSVDAGQGDEDAAESEDSTDTDDSDSSGDAASDGTGSSESGSSE</sequence>
<feature type="region of interest" description="Disordered" evidence="1">
    <location>
        <begin position="293"/>
        <end position="413"/>
    </location>
</feature>
<protein>
    <submittedName>
        <fullName evidence="4">PE-PPE, C-terminal domain protein</fullName>
    </submittedName>
</protein>
<feature type="domain" description="PE-PPE" evidence="3">
    <location>
        <begin position="62"/>
        <end position="272"/>
    </location>
</feature>
<gene>
    <name evidence="4" type="ordered locus">Mvan_3103</name>
</gene>
<reference evidence="4" key="1">
    <citation type="submission" date="2006-12" db="EMBL/GenBank/DDBJ databases">
        <title>Complete sequence of Mycobacterium vanbaalenii PYR-1.</title>
        <authorList>
            <consortium name="US DOE Joint Genome Institute"/>
            <person name="Copeland A."/>
            <person name="Lucas S."/>
            <person name="Lapidus A."/>
            <person name="Barry K."/>
            <person name="Detter J.C."/>
            <person name="Glavina del Rio T."/>
            <person name="Hammon N."/>
            <person name="Israni S."/>
            <person name="Dalin E."/>
            <person name="Tice H."/>
            <person name="Pitluck S."/>
            <person name="Singan V."/>
            <person name="Schmutz J."/>
            <person name="Larimer F."/>
            <person name="Land M."/>
            <person name="Hauser L."/>
            <person name="Kyrpides N."/>
            <person name="Anderson I.J."/>
            <person name="Miller C."/>
            <person name="Richardson P."/>
        </authorList>
    </citation>
    <scope>NUCLEOTIDE SEQUENCE [LARGE SCALE GENOMIC DNA]</scope>
    <source>
        <strain evidence="4">PYR-1</strain>
    </source>
</reference>
<name>A1T9Q5_MYCVP</name>
<feature type="signal peptide" evidence="2">
    <location>
        <begin position="1"/>
        <end position="22"/>
    </location>
</feature>
<evidence type="ECO:0000313" key="4">
    <source>
        <dbReference type="EMBL" id="ABM13905.1"/>
    </source>
</evidence>
<evidence type="ECO:0000256" key="1">
    <source>
        <dbReference type="SAM" id="MobiDB-lite"/>
    </source>
</evidence>
<dbReference type="EMBL" id="CP000511">
    <property type="protein sequence ID" value="ABM13905.1"/>
    <property type="molecule type" value="Genomic_DNA"/>
</dbReference>
<evidence type="ECO:0000313" key="5">
    <source>
        <dbReference type="Proteomes" id="UP000009159"/>
    </source>
</evidence>
<feature type="compositionally biased region" description="Basic and acidic residues" evidence="1">
    <location>
        <begin position="312"/>
        <end position="321"/>
    </location>
</feature>
<feature type="compositionally biased region" description="Low complexity" evidence="1">
    <location>
        <begin position="396"/>
        <end position="413"/>
    </location>
</feature>
<accession>A1T9Q5</accession>
<dbReference type="KEGG" id="mva:Mvan_3103"/>
<evidence type="ECO:0000256" key="2">
    <source>
        <dbReference type="SAM" id="SignalP"/>
    </source>
</evidence>
<dbReference type="Proteomes" id="UP000009159">
    <property type="component" value="Chromosome"/>
</dbReference>